<organism evidence="3 4">
    <name type="scientific">Blattamonas nauphoetae</name>
    <dbReference type="NCBI Taxonomy" id="2049346"/>
    <lineage>
        <taxon>Eukaryota</taxon>
        <taxon>Metamonada</taxon>
        <taxon>Preaxostyla</taxon>
        <taxon>Oxymonadida</taxon>
        <taxon>Blattamonas</taxon>
    </lineage>
</organism>
<feature type="region of interest" description="Disordered" evidence="2">
    <location>
        <begin position="249"/>
        <end position="270"/>
    </location>
</feature>
<feature type="region of interest" description="Disordered" evidence="2">
    <location>
        <begin position="323"/>
        <end position="503"/>
    </location>
</feature>
<evidence type="ECO:0000313" key="4">
    <source>
        <dbReference type="Proteomes" id="UP001281761"/>
    </source>
</evidence>
<dbReference type="PANTHER" id="PTHR21531">
    <property type="entry name" value="LOW-TEMPERATURE VIABILITY PROTEIN LTV1-RELATED"/>
    <property type="match status" value="1"/>
</dbReference>
<dbReference type="EMBL" id="JARBJD010000036">
    <property type="protein sequence ID" value="KAK2958605.1"/>
    <property type="molecule type" value="Genomic_DNA"/>
</dbReference>
<accession>A0ABQ9Y4E3</accession>
<feature type="compositionally biased region" description="Acidic residues" evidence="2">
    <location>
        <begin position="204"/>
        <end position="220"/>
    </location>
</feature>
<protein>
    <submittedName>
        <fullName evidence="3">Uncharacterized protein</fullName>
    </submittedName>
</protein>
<feature type="compositionally biased region" description="Basic and acidic residues" evidence="2">
    <location>
        <begin position="466"/>
        <end position="493"/>
    </location>
</feature>
<evidence type="ECO:0000256" key="2">
    <source>
        <dbReference type="SAM" id="MobiDB-lite"/>
    </source>
</evidence>
<feature type="compositionally biased region" description="Basic and acidic residues" evidence="2">
    <location>
        <begin position="361"/>
        <end position="375"/>
    </location>
</feature>
<dbReference type="PANTHER" id="PTHR21531:SF0">
    <property type="entry name" value="PROTEIN LTV1 HOMOLOG"/>
    <property type="match status" value="1"/>
</dbReference>
<feature type="compositionally biased region" description="Acidic residues" evidence="2">
    <location>
        <begin position="426"/>
        <end position="440"/>
    </location>
</feature>
<reference evidence="3 4" key="1">
    <citation type="journal article" date="2022" name="bioRxiv">
        <title>Genomics of Preaxostyla Flagellates Illuminates Evolutionary Transitions and the Path Towards Mitochondrial Loss.</title>
        <authorList>
            <person name="Novak L.V.F."/>
            <person name="Treitli S.C."/>
            <person name="Pyrih J."/>
            <person name="Halakuc P."/>
            <person name="Pipaliya S.V."/>
            <person name="Vacek V."/>
            <person name="Brzon O."/>
            <person name="Soukal P."/>
            <person name="Eme L."/>
            <person name="Dacks J.B."/>
            <person name="Karnkowska A."/>
            <person name="Elias M."/>
            <person name="Hampl V."/>
        </authorList>
    </citation>
    <scope>NUCLEOTIDE SEQUENCE [LARGE SCALE GENOMIC DNA]</scope>
    <source>
        <strain evidence="3">NAU3</strain>
        <tissue evidence="3">Gut</tissue>
    </source>
</reference>
<comment type="similarity">
    <text evidence="1">Belongs to the LTV1 family.</text>
</comment>
<sequence length="503" mass="57669">MNIDEDLFDEKDLEDVWLFPRDGYDYAQHLREGGGGVAIEVPGGPIPDPSVTTVDSVLMYSTSRDDRREIDPEVLRMLKEENDDDEISSLSEGDIQIQAELGVQLKKLKPAREGEGDLQDDFFAIARGGDINQLKPLAFITGPDGVNLDPFKKKRRRNRHPTDPQPSHSYTDEEMAAMRAKLASMTDEELLARMGGHIDEFEEFSSDFDDDDEMGMDGEELDHQHSLNTEGEQDKDALDQKLQKMMAEQYDDDEIGALEGREDETKGTKTLEDFEAIFDEYEKGKRIIRGETTKAAPIDLPDVKPIVVYSDLTETEKSIITSFDEQERLKEAEEEEKRKESGEGEDEEIEFVVGRVRKGKGGLEMEERKPRDDIMSIRTTSTTTMNHPSLITRTNHKTRLGLVAEREDEREKDKQARFPKRKTEKEDDDSEEEEESEEEGKEVTGARPRNETKEERKLRKQAVKQARREARANKKNLKNEFKQEEKRIKRELSSGKQTGFPIF</sequence>
<dbReference type="InterPro" id="IPR007307">
    <property type="entry name" value="Ltv1"/>
</dbReference>
<feature type="compositionally biased region" description="Basic and acidic residues" evidence="2">
    <location>
        <begin position="404"/>
        <end position="425"/>
    </location>
</feature>
<comment type="caution">
    <text evidence="3">The sequence shown here is derived from an EMBL/GenBank/DDBJ whole genome shotgun (WGS) entry which is preliminary data.</text>
</comment>
<feature type="region of interest" description="Disordered" evidence="2">
    <location>
        <begin position="204"/>
        <end position="237"/>
    </location>
</feature>
<name>A0ABQ9Y4E3_9EUKA</name>
<feature type="compositionally biased region" description="Basic and acidic residues" evidence="2">
    <location>
        <begin position="441"/>
        <end position="457"/>
    </location>
</feature>
<feature type="compositionally biased region" description="Basic and acidic residues" evidence="2">
    <location>
        <begin position="259"/>
        <end position="270"/>
    </location>
</feature>
<evidence type="ECO:0000256" key="1">
    <source>
        <dbReference type="ARBA" id="ARBA00009078"/>
    </source>
</evidence>
<gene>
    <name evidence="3" type="ORF">BLNAU_6374</name>
</gene>
<feature type="compositionally biased region" description="Basic and acidic residues" evidence="2">
    <location>
        <begin position="325"/>
        <end position="342"/>
    </location>
</feature>
<evidence type="ECO:0000313" key="3">
    <source>
        <dbReference type="EMBL" id="KAK2958605.1"/>
    </source>
</evidence>
<keyword evidence="4" id="KW-1185">Reference proteome</keyword>
<proteinExistence type="inferred from homology"/>
<dbReference type="Proteomes" id="UP001281761">
    <property type="component" value="Unassembled WGS sequence"/>
</dbReference>
<feature type="compositionally biased region" description="Low complexity" evidence="2">
    <location>
        <begin position="376"/>
        <end position="385"/>
    </location>
</feature>
<feature type="region of interest" description="Disordered" evidence="2">
    <location>
        <begin position="146"/>
        <end position="174"/>
    </location>
</feature>